<sequence>MNLKKLNGNGKDHDEDTSTSPKSSEASHLSSGPQEPQSPYVEEFKLGDEQFNYCFPPPAAEKHSMTGYD</sequence>
<feature type="region of interest" description="Disordered" evidence="1">
    <location>
        <begin position="1"/>
        <end position="41"/>
    </location>
</feature>
<evidence type="ECO:0000256" key="1">
    <source>
        <dbReference type="SAM" id="MobiDB-lite"/>
    </source>
</evidence>
<name>Q1G3W1_ARATH</name>
<reference evidence="2" key="1">
    <citation type="submission" date="2006-04" db="EMBL/GenBank/DDBJ databases">
        <authorList>
            <person name="Underwood B.A."/>
            <person name="Xiao Y."/>
            <person name="Moskal W."/>
            <person name="Monaghan E."/>
            <person name="Wang W."/>
            <person name="Redman J."/>
            <person name="Wu H.C."/>
            <person name="Utterback T."/>
            <person name="Town C.D."/>
        </authorList>
    </citation>
    <scope>NUCLEOTIDE SEQUENCE</scope>
</reference>
<protein>
    <submittedName>
        <fullName evidence="2">Uncharacterized protein</fullName>
    </submittedName>
</protein>
<dbReference type="ExpressionAtlas" id="Q1G3W1">
    <property type="expression patterns" value="baseline and differential"/>
</dbReference>
<dbReference type="EMBL" id="DQ487473">
    <property type="protein sequence ID" value="ABF59194.1"/>
    <property type="molecule type" value="mRNA"/>
</dbReference>
<proteinExistence type="evidence at transcript level"/>
<dbReference type="AlphaFoldDB" id="Q1G3W1"/>
<organism evidence="2">
    <name type="scientific">Arabidopsis thaliana</name>
    <name type="common">Mouse-ear cress</name>
    <dbReference type="NCBI Taxonomy" id="3702"/>
    <lineage>
        <taxon>Eukaryota</taxon>
        <taxon>Viridiplantae</taxon>
        <taxon>Streptophyta</taxon>
        <taxon>Embryophyta</taxon>
        <taxon>Tracheophyta</taxon>
        <taxon>Spermatophyta</taxon>
        <taxon>Magnoliopsida</taxon>
        <taxon>eudicotyledons</taxon>
        <taxon>Gunneridae</taxon>
        <taxon>Pentapetalae</taxon>
        <taxon>rosids</taxon>
        <taxon>malvids</taxon>
        <taxon>Brassicales</taxon>
        <taxon>Brassicaceae</taxon>
        <taxon>Camelineae</taxon>
        <taxon>Arabidopsis</taxon>
    </lineage>
</organism>
<accession>Q1G3W1</accession>
<feature type="compositionally biased region" description="Polar residues" evidence="1">
    <location>
        <begin position="18"/>
        <end position="37"/>
    </location>
</feature>
<evidence type="ECO:0000313" key="2">
    <source>
        <dbReference type="EMBL" id="ABF59194.1"/>
    </source>
</evidence>